<sequence>MSAPSLPTSPTVVPVGSVPEGQVTDFLTGKLVRDTPEEYVRQNIEKALVRQYKYPAKDCEPEFAIKMGSARKRVDIVVFEPGSEHTQANAFLLVETKKADVKPTHKTEGVGQLQSYMASCLNVKYGMWTNGDDRFCYAKRPDGKGGWVFDEIIDIPAFGQTEEDAQRPKRRDLKVATADNLLFAFRRCHNYIAAHEGKQKTDAFWELLKLIFTKIEDERSRTLSFYATPSERENATVATAAKRRIQKLFTDKVVKKYPTIFDARDLEIDLSPSVVAYVVTELQGYSLLASPVDVKGVAYEEIVGSNLRGDRGEFFTPRNACRMAVTMIDPQPNERILDPSCGTGGFLITAMNHALNHIERTERAEWKDPSNGTDAEREELFRRRQDFLSQCIFGIDLNPALVRAAKMNMVMNNDGSGGLWQANTLENPHAWRSELRKAIPLGSIDVIVSNPPFGTKLPVDDPDTLSQYDLAAVWDQDENGDWVIRRDRHGNPVLQKSQPPEILFIERALQLLKPGTGRMAMVIPNGILNNPGLAYVRHWLLRRAQILAVVDMHRDLFQPKNDTQTSMVLMRRLSADQVAQAETTGLDYPLFMAVAEKVGHDKRGNVIYRRTADGEDALVSRTETVVEIDQTTGAEILRDVTVTERQIDDELPEVAIAYLHWLSEQR</sequence>
<comment type="caution">
    <text evidence="4">The sequence shown here is derived from an EMBL/GenBank/DDBJ whole genome shotgun (WGS) entry which is preliminary data.</text>
</comment>
<organism evidence="4 5">
    <name type="scientific">Microbispora siamensis</name>
    <dbReference type="NCBI Taxonomy" id="564413"/>
    <lineage>
        <taxon>Bacteria</taxon>
        <taxon>Bacillati</taxon>
        <taxon>Actinomycetota</taxon>
        <taxon>Actinomycetes</taxon>
        <taxon>Streptosporangiales</taxon>
        <taxon>Streptosporangiaceae</taxon>
        <taxon>Microbispora</taxon>
    </lineage>
</organism>
<dbReference type="Pfam" id="PF02384">
    <property type="entry name" value="N6_Mtase"/>
    <property type="match status" value="1"/>
</dbReference>
<keyword evidence="4" id="KW-0378">Hydrolase</keyword>
<evidence type="ECO:0000313" key="4">
    <source>
        <dbReference type="EMBL" id="GIH66341.1"/>
    </source>
</evidence>
<dbReference type="PANTHER" id="PTHR42998">
    <property type="entry name" value="TYPE I RESTRICTION ENZYME HINDVIIP M PROTEIN-RELATED"/>
    <property type="match status" value="1"/>
</dbReference>
<dbReference type="PRINTS" id="PR00507">
    <property type="entry name" value="N12N6MTFRASE"/>
</dbReference>
<dbReference type="Proteomes" id="UP000660454">
    <property type="component" value="Unassembled WGS sequence"/>
</dbReference>
<evidence type="ECO:0000259" key="3">
    <source>
        <dbReference type="Pfam" id="PF13588"/>
    </source>
</evidence>
<dbReference type="InterPro" id="IPR052916">
    <property type="entry name" value="Type-I_RE_MTase_Subunit"/>
</dbReference>
<keyword evidence="5" id="KW-1185">Reference proteome</keyword>
<dbReference type="Gene3D" id="3.40.50.150">
    <property type="entry name" value="Vaccinia Virus protein VP39"/>
    <property type="match status" value="1"/>
</dbReference>
<reference evidence="4 5" key="1">
    <citation type="submission" date="2021-01" db="EMBL/GenBank/DDBJ databases">
        <title>Whole genome shotgun sequence of Microbispora siamensis NBRC 104113.</title>
        <authorList>
            <person name="Komaki H."/>
            <person name="Tamura T."/>
        </authorList>
    </citation>
    <scope>NUCLEOTIDE SEQUENCE [LARGE SCALE GENOMIC DNA]</scope>
    <source>
        <strain evidence="4 5">NBRC 104113</strain>
    </source>
</reference>
<feature type="domain" description="DNA methylase adenine-specific" evidence="2">
    <location>
        <begin position="293"/>
        <end position="572"/>
    </location>
</feature>
<protein>
    <submittedName>
        <fullName evidence="4">Restriction endonuclease subunit M</fullName>
    </submittedName>
</protein>
<dbReference type="EMBL" id="BOOF01000052">
    <property type="protein sequence ID" value="GIH66341.1"/>
    <property type="molecule type" value="Genomic_DNA"/>
</dbReference>
<dbReference type="SUPFAM" id="SSF53335">
    <property type="entry name" value="S-adenosyl-L-methionine-dependent methyltransferases"/>
    <property type="match status" value="1"/>
</dbReference>
<dbReference type="InterPro" id="IPR003356">
    <property type="entry name" value="DNA_methylase_A-5"/>
</dbReference>
<evidence type="ECO:0000313" key="5">
    <source>
        <dbReference type="Proteomes" id="UP000660454"/>
    </source>
</evidence>
<keyword evidence="4" id="KW-0540">Nuclease</keyword>
<keyword evidence="4" id="KW-0255">Endonuclease</keyword>
<evidence type="ECO:0000259" key="2">
    <source>
        <dbReference type="Pfam" id="PF02384"/>
    </source>
</evidence>
<dbReference type="InterPro" id="IPR002052">
    <property type="entry name" value="DNA_methylase_N6_adenine_CS"/>
</dbReference>
<dbReference type="PANTHER" id="PTHR42998:SF1">
    <property type="entry name" value="TYPE I RESTRICTION ENZYME HINDI METHYLASE SUBUNIT"/>
    <property type="match status" value="1"/>
</dbReference>
<dbReference type="InterPro" id="IPR029063">
    <property type="entry name" value="SAM-dependent_MTases_sf"/>
</dbReference>
<dbReference type="InterPro" id="IPR029464">
    <property type="entry name" value="HSDR_N"/>
</dbReference>
<name>A0ABQ4GY22_9ACTN</name>
<feature type="domain" description="Type I restriction enzyme R protein N-terminal" evidence="3">
    <location>
        <begin position="36"/>
        <end position="156"/>
    </location>
</feature>
<keyword evidence="1" id="KW-0680">Restriction system</keyword>
<proteinExistence type="predicted"/>
<dbReference type="GO" id="GO:0004519">
    <property type="term" value="F:endonuclease activity"/>
    <property type="evidence" value="ECO:0007669"/>
    <property type="project" value="UniProtKB-KW"/>
</dbReference>
<dbReference type="PROSITE" id="PS00092">
    <property type="entry name" value="N6_MTASE"/>
    <property type="match status" value="1"/>
</dbReference>
<dbReference type="Pfam" id="PF13588">
    <property type="entry name" value="HSDR_N_2"/>
    <property type="match status" value="1"/>
</dbReference>
<accession>A0ABQ4GY22</accession>
<gene>
    <name evidence="4" type="ORF">Msi02_71580</name>
</gene>
<evidence type="ECO:0000256" key="1">
    <source>
        <dbReference type="ARBA" id="ARBA00022747"/>
    </source>
</evidence>